<proteinExistence type="predicted"/>
<protein>
    <submittedName>
        <fullName evidence="7">Precorrin-6Y C5,15-methyltransferase (Decarboxylating)</fullName>
    </submittedName>
</protein>
<dbReference type="SUPFAM" id="SSF53790">
    <property type="entry name" value="Tetrapyrrole methylase"/>
    <property type="match status" value="1"/>
</dbReference>
<dbReference type="InterPro" id="IPR000878">
    <property type="entry name" value="4pyrrol_Mease"/>
</dbReference>
<feature type="domain" description="Tetrapyrrole methylase" evidence="6">
    <location>
        <begin position="6"/>
        <end position="187"/>
    </location>
</feature>
<dbReference type="Pfam" id="PF00590">
    <property type="entry name" value="TP_methylase"/>
    <property type="match status" value="1"/>
</dbReference>
<dbReference type="InterPro" id="IPR012818">
    <property type="entry name" value="CbiE"/>
</dbReference>
<comment type="pathway">
    <text evidence="1">Cofactor biosynthesis; adenosylcobalamin biosynthesis.</text>
</comment>
<dbReference type="AlphaFoldDB" id="A0A1H6JK96"/>
<dbReference type="Gene3D" id="3.40.1010.10">
    <property type="entry name" value="Cobalt-precorrin-4 Transmethylase, Domain 1"/>
    <property type="match status" value="1"/>
</dbReference>
<dbReference type="InterPro" id="IPR006365">
    <property type="entry name" value="Cbl_synth_CobL"/>
</dbReference>
<dbReference type="InterPro" id="IPR014777">
    <property type="entry name" value="4pyrrole_Mease_sub1"/>
</dbReference>
<dbReference type="EMBL" id="FNXG01000001">
    <property type="protein sequence ID" value="SEH59578.1"/>
    <property type="molecule type" value="Genomic_DNA"/>
</dbReference>
<accession>A0A1H6JK96</accession>
<evidence type="ECO:0000313" key="8">
    <source>
        <dbReference type="Proteomes" id="UP000199125"/>
    </source>
</evidence>
<keyword evidence="5" id="KW-0949">S-adenosyl-L-methionine</keyword>
<evidence type="ECO:0000256" key="4">
    <source>
        <dbReference type="ARBA" id="ARBA00022679"/>
    </source>
</evidence>
<dbReference type="InterPro" id="IPR035996">
    <property type="entry name" value="4pyrrol_Methylase_sf"/>
</dbReference>
<dbReference type="PANTHER" id="PTHR43182:SF1">
    <property type="entry name" value="COBALT-PRECORRIN-7 C(5)-METHYLTRANSFERASE"/>
    <property type="match status" value="1"/>
</dbReference>
<dbReference type="STRING" id="65735.SAMN04488075_0265"/>
<evidence type="ECO:0000313" key="7">
    <source>
        <dbReference type="EMBL" id="SEH59578.1"/>
    </source>
</evidence>
<dbReference type="InterPro" id="IPR014008">
    <property type="entry name" value="Cbl_synth_MTase_CbiT"/>
</dbReference>
<dbReference type="PANTHER" id="PTHR43182">
    <property type="entry name" value="COBALT-PRECORRIN-6B C(15)-METHYLTRANSFERASE (DECARBOXYLATING)"/>
    <property type="match status" value="1"/>
</dbReference>
<dbReference type="Gene3D" id="3.40.50.150">
    <property type="entry name" value="Vaccinia Virus protein VP39"/>
    <property type="match status" value="1"/>
</dbReference>
<dbReference type="OrthoDB" id="9787825at2"/>
<evidence type="ECO:0000259" key="6">
    <source>
        <dbReference type="Pfam" id="PF00590"/>
    </source>
</evidence>
<dbReference type="GO" id="GO:0009236">
    <property type="term" value="P:cobalamin biosynthetic process"/>
    <property type="evidence" value="ECO:0007669"/>
    <property type="project" value="UniProtKB-UniPathway"/>
</dbReference>
<evidence type="ECO:0000256" key="5">
    <source>
        <dbReference type="ARBA" id="ARBA00022691"/>
    </source>
</evidence>
<evidence type="ECO:0000256" key="3">
    <source>
        <dbReference type="ARBA" id="ARBA00022603"/>
    </source>
</evidence>
<dbReference type="GO" id="GO:0008276">
    <property type="term" value="F:protein methyltransferase activity"/>
    <property type="evidence" value="ECO:0007669"/>
    <property type="project" value="InterPro"/>
</dbReference>
<dbReference type="SUPFAM" id="SSF53335">
    <property type="entry name" value="S-adenosyl-L-methionine-dependent methyltransferases"/>
    <property type="match status" value="1"/>
</dbReference>
<evidence type="ECO:0000256" key="2">
    <source>
        <dbReference type="ARBA" id="ARBA00022573"/>
    </source>
</evidence>
<dbReference type="InterPro" id="IPR050714">
    <property type="entry name" value="Cobalamin_biosynth_MTase"/>
</dbReference>
<keyword evidence="2" id="KW-0169">Cobalamin biosynthesis</keyword>
<keyword evidence="3 7" id="KW-0489">Methyltransferase</keyword>
<organism evidence="7 8">
    <name type="scientific">Paracoccus alkenifer</name>
    <dbReference type="NCBI Taxonomy" id="65735"/>
    <lineage>
        <taxon>Bacteria</taxon>
        <taxon>Pseudomonadati</taxon>
        <taxon>Pseudomonadota</taxon>
        <taxon>Alphaproteobacteria</taxon>
        <taxon>Rhodobacterales</taxon>
        <taxon>Paracoccaceae</taxon>
        <taxon>Paracoccus</taxon>
    </lineage>
</organism>
<dbReference type="UniPathway" id="UPA00148"/>
<dbReference type="Proteomes" id="UP000199125">
    <property type="component" value="Unassembled WGS sequence"/>
</dbReference>
<name>A0A1H6JK96_9RHOB</name>
<dbReference type="NCBIfam" id="TIGR02469">
    <property type="entry name" value="CbiT"/>
    <property type="match status" value="1"/>
</dbReference>
<evidence type="ECO:0000256" key="1">
    <source>
        <dbReference type="ARBA" id="ARBA00004953"/>
    </source>
</evidence>
<dbReference type="GO" id="GO:0032259">
    <property type="term" value="P:methylation"/>
    <property type="evidence" value="ECO:0007669"/>
    <property type="project" value="UniProtKB-KW"/>
</dbReference>
<reference evidence="8" key="1">
    <citation type="submission" date="2016-10" db="EMBL/GenBank/DDBJ databases">
        <authorList>
            <person name="Varghese N."/>
            <person name="Submissions S."/>
        </authorList>
    </citation>
    <scope>NUCLEOTIDE SEQUENCE [LARGE SCALE GENOMIC DNA]</scope>
    <source>
        <strain evidence="8">DSM 11593</strain>
    </source>
</reference>
<keyword evidence="8" id="KW-1185">Reference proteome</keyword>
<dbReference type="NCBIfam" id="TIGR02467">
    <property type="entry name" value="CbiE"/>
    <property type="match status" value="1"/>
</dbReference>
<dbReference type="InterPro" id="IPR029063">
    <property type="entry name" value="SAM-dependent_MTases_sf"/>
</dbReference>
<dbReference type="CDD" id="cd11644">
    <property type="entry name" value="Precorrin-6Y-MT"/>
    <property type="match status" value="1"/>
</dbReference>
<sequence>MSDPWLSIIGLGEDGLSGLSPASRAALDGAEIVFGGPRHLRLAQAGQRGRAWPVPFDVAPVLACRGQRVAVLASGDPFWHGAGGSLAAQLAPGEWRAFPAPSSFSLAAARLGWRIEDTACLGLHAAPYERLLPVLRPGARAMLLLRDGQAPAALAAWLAARGWGASTLWVLEALGGPRERIRQATAAGFDLHLTRPPVAVALQAAGGVARRAGPGLPDDGFQHDGQITRAPVRALTLAALAPRAGALLWDLGAGSGSVAVEWALAGGRAVAVERRADRLANILANIKGFGLAEAVSALHSDSISALPGLPDPDAVFVGGGLTAALAAALWARIPPGTTLVANAVTLETEALLAGLHASHGGTMLRIELAEAAPLGGLRGWQPARPVVQWAVTR</sequence>
<gene>
    <name evidence="7" type="ORF">SAMN04488075_0265</name>
</gene>
<dbReference type="RefSeq" id="WP_090844457.1">
    <property type="nucleotide sequence ID" value="NZ_FNXG01000001.1"/>
</dbReference>
<dbReference type="PIRSF" id="PIRSF036428">
    <property type="entry name" value="CobL"/>
    <property type="match status" value="1"/>
</dbReference>
<keyword evidence="4 7" id="KW-0808">Transferase</keyword>